<organism evidence="10 11">
    <name type="scientific">Anaeramoeba ignava</name>
    <name type="common">Anaerobic marine amoeba</name>
    <dbReference type="NCBI Taxonomy" id="1746090"/>
    <lineage>
        <taxon>Eukaryota</taxon>
        <taxon>Metamonada</taxon>
        <taxon>Anaeramoebidae</taxon>
        <taxon>Anaeramoeba</taxon>
    </lineage>
</organism>
<evidence type="ECO:0000256" key="5">
    <source>
        <dbReference type="ARBA" id="ARBA00022912"/>
    </source>
</evidence>
<proteinExistence type="inferred from homology"/>
<protein>
    <recommendedName>
        <fullName evidence="9">RNA polymerase II subunit A C-terminal domain phosphatase SSU72</fullName>
        <shortName evidence="9">CTD phosphatase SSU72</shortName>
        <ecNumber evidence="9">3.1.3.16</ecNumber>
    </recommendedName>
</protein>
<comment type="similarity">
    <text evidence="2 9">Belongs to the SSU72 phosphatase family.</text>
</comment>
<sequence>MSFNFKQIPIALVCARNMNRSMESHSLLKIHGYNIESYGTSSVVKLPSPSGFDSNIYDFNTPYLEIAEDLKKKDFKFYSQSGVLELLERNHLIKSTPQKFQDSKKFFPLIITFEIRVYDEVVKHLEQNSTNSVIPIYVINFETVDTNEEAFISSQLVLKLIQQIENNGSQWEENLEIIIDNFQKETSRKITFNILFF</sequence>
<keyword evidence="4 9" id="KW-0378">Hydrolase</keyword>
<gene>
    <name evidence="10" type="ORF">M0811_02603</name>
</gene>
<dbReference type="PANTHER" id="PTHR20383">
    <property type="entry name" value="RNA POLYMERASE II SUBUNIT A C-TERMINAL DOMAIN PHOSPHATASE"/>
    <property type="match status" value="1"/>
</dbReference>
<dbReference type="OrthoDB" id="57957at2759"/>
<dbReference type="Pfam" id="PF04722">
    <property type="entry name" value="Ssu72"/>
    <property type="match status" value="1"/>
</dbReference>
<comment type="catalytic activity">
    <reaction evidence="8 9">
        <text>O-phospho-L-threonyl-[protein] + H2O = L-threonyl-[protein] + phosphate</text>
        <dbReference type="Rhea" id="RHEA:47004"/>
        <dbReference type="Rhea" id="RHEA-COMP:11060"/>
        <dbReference type="Rhea" id="RHEA-COMP:11605"/>
        <dbReference type="ChEBI" id="CHEBI:15377"/>
        <dbReference type="ChEBI" id="CHEBI:30013"/>
        <dbReference type="ChEBI" id="CHEBI:43474"/>
        <dbReference type="ChEBI" id="CHEBI:61977"/>
        <dbReference type="EC" id="3.1.3.16"/>
    </reaction>
</comment>
<dbReference type="OMA" id="PNCYEFG"/>
<comment type="catalytic activity">
    <reaction evidence="7 9">
        <text>O-phospho-L-seryl-[protein] + H2O = L-seryl-[protein] + phosphate</text>
        <dbReference type="Rhea" id="RHEA:20629"/>
        <dbReference type="Rhea" id="RHEA-COMP:9863"/>
        <dbReference type="Rhea" id="RHEA-COMP:11604"/>
        <dbReference type="ChEBI" id="CHEBI:15377"/>
        <dbReference type="ChEBI" id="CHEBI:29999"/>
        <dbReference type="ChEBI" id="CHEBI:43474"/>
        <dbReference type="ChEBI" id="CHEBI:83421"/>
        <dbReference type="EC" id="3.1.3.16"/>
    </reaction>
</comment>
<keyword evidence="5 9" id="KW-0904">Protein phosphatase</keyword>
<name>A0A9Q0LCB4_ANAIG</name>
<dbReference type="EC" id="3.1.3.16" evidence="9"/>
<dbReference type="Proteomes" id="UP001149090">
    <property type="component" value="Unassembled WGS sequence"/>
</dbReference>
<evidence type="ECO:0000256" key="8">
    <source>
        <dbReference type="ARBA" id="ARBA00048336"/>
    </source>
</evidence>
<dbReference type="GO" id="GO:0005634">
    <property type="term" value="C:nucleus"/>
    <property type="evidence" value="ECO:0007669"/>
    <property type="project" value="UniProtKB-SubCell"/>
</dbReference>
<keyword evidence="6 9" id="KW-0539">Nucleus</keyword>
<evidence type="ECO:0000256" key="6">
    <source>
        <dbReference type="ARBA" id="ARBA00023242"/>
    </source>
</evidence>
<evidence type="ECO:0000256" key="9">
    <source>
        <dbReference type="RuleBase" id="RU369031"/>
    </source>
</evidence>
<evidence type="ECO:0000256" key="3">
    <source>
        <dbReference type="ARBA" id="ARBA00022664"/>
    </source>
</evidence>
<comment type="function">
    <text evidence="9">Protein phosphatase that catalyzes the dephosphorylation of the C-terminal domain of RNA polymerase II. Plays a role in RNA processing and termination.</text>
</comment>
<evidence type="ECO:0000256" key="1">
    <source>
        <dbReference type="ARBA" id="ARBA00004123"/>
    </source>
</evidence>
<keyword evidence="3 9" id="KW-0507">mRNA processing</keyword>
<reference evidence="10" key="1">
    <citation type="submission" date="2022-10" db="EMBL/GenBank/DDBJ databases">
        <title>Novel sulphate-reducing endosymbionts in the free-living metamonad Anaeramoeba.</title>
        <authorList>
            <person name="Jerlstrom-Hultqvist J."/>
            <person name="Cepicka I."/>
            <person name="Gallot-Lavallee L."/>
            <person name="Salas-Leiva D."/>
            <person name="Curtis B.A."/>
            <person name="Zahonova K."/>
            <person name="Pipaliya S."/>
            <person name="Dacks J."/>
            <person name="Roger A.J."/>
        </authorList>
    </citation>
    <scope>NUCLEOTIDE SEQUENCE</scope>
    <source>
        <strain evidence="10">BMAN</strain>
    </source>
</reference>
<dbReference type="AlphaFoldDB" id="A0A9Q0LCB4"/>
<comment type="subcellular location">
    <subcellularLocation>
        <location evidence="1 9">Nucleus</location>
    </subcellularLocation>
</comment>
<dbReference type="Gene3D" id="3.40.50.2300">
    <property type="match status" value="2"/>
</dbReference>
<dbReference type="EMBL" id="JAPDFW010000114">
    <property type="protein sequence ID" value="KAJ5068660.1"/>
    <property type="molecule type" value="Genomic_DNA"/>
</dbReference>
<evidence type="ECO:0000313" key="10">
    <source>
        <dbReference type="EMBL" id="KAJ5068660.1"/>
    </source>
</evidence>
<dbReference type="InterPro" id="IPR006811">
    <property type="entry name" value="RNA_pol_II_suA"/>
</dbReference>
<dbReference type="GO" id="GO:0006397">
    <property type="term" value="P:mRNA processing"/>
    <property type="evidence" value="ECO:0007669"/>
    <property type="project" value="UniProtKB-KW"/>
</dbReference>
<evidence type="ECO:0000256" key="2">
    <source>
        <dbReference type="ARBA" id="ARBA00008978"/>
    </source>
</evidence>
<evidence type="ECO:0000256" key="7">
    <source>
        <dbReference type="ARBA" id="ARBA00047761"/>
    </source>
</evidence>
<dbReference type="GO" id="GO:0004722">
    <property type="term" value="F:protein serine/threonine phosphatase activity"/>
    <property type="evidence" value="ECO:0007669"/>
    <property type="project" value="UniProtKB-UniRule"/>
</dbReference>
<evidence type="ECO:0000313" key="11">
    <source>
        <dbReference type="Proteomes" id="UP001149090"/>
    </source>
</evidence>
<comment type="caution">
    <text evidence="10">The sequence shown here is derived from an EMBL/GenBank/DDBJ whole genome shotgun (WGS) entry which is preliminary data.</text>
</comment>
<evidence type="ECO:0000256" key="4">
    <source>
        <dbReference type="ARBA" id="ARBA00022801"/>
    </source>
</evidence>
<keyword evidence="11" id="KW-1185">Reference proteome</keyword>
<accession>A0A9Q0LCB4</accession>